<dbReference type="InterPro" id="IPR038765">
    <property type="entry name" value="Papain-like_cys_pep_sf"/>
</dbReference>
<evidence type="ECO:0000256" key="2">
    <source>
        <dbReference type="RuleBase" id="RU003452"/>
    </source>
</evidence>
<feature type="compositionally biased region" description="Basic and acidic residues" evidence="3">
    <location>
        <begin position="10"/>
        <end position="25"/>
    </location>
</feature>
<dbReference type="SUPFAM" id="SSF54001">
    <property type="entry name" value="Cysteine proteinases"/>
    <property type="match status" value="1"/>
</dbReference>
<dbReference type="PANTHER" id="PTHR11786">
    <property type="entry name" value="N-HYDROXYARYLAMINE O-ACETYLTRANSFERASE"/>
    <property type="match status" value="1"/>
</dbReference>
<evidence type="ECO:0000256" key="1">
    <source>
        <dbReference type="ARBA" id="ARBA00006547"/>
    </source>
</evidence>
<organism evidence="4 5">
    <name type="scientific">Kitasatospora kifunensis</name>
    <name type="common">Streptomyces kifunensis</name>
    <dbReference type="NCBI Taxonomy" id="58351"/>
    <lineage>
        <taxon>Bacteria</taxon>
        <taxon>Bacillati</taxon>
        <taxon>Actinomycetota</taxon>
        <taxon>Actinomycetes</taxon>
        <taxon>Kitasatosporales</taxon>
        <taxon>Streptomycetaceae</taxon>
        <taxon>Kitasatospora</taxon>
    </lineage>
</organism>
<name>A0A7W7R7V0_KITKI</name>
<evidence type="ECO:0000256" key="3">
    <source>
        <dbReference type="SAM" id="MobiDB-lite"/>
    </source>
</evidence>
<protein>
    <submittedName>
        <fullName evidence="4">N-hydroxyarylamine O-acetyltransferase</fullName>
        <ecNumber evidence="4">2.3.1.118</ecNumber>
    </submittedName>
</protein>
<dbReference type="Pfam" id="PF00797">
    <property type="entry name" value="Acetyltransf_2"/>
    <property type="match status" value="1"/>
</dbReference>
<comment type="similarity">
    <text evidence="1 2">Belongs to the arylamine N-acetyltransferase family.</text>
</comment>
<comment type="caution">
    <text evidence="4">The sequence shown here is derived from an EMBL/GenBank/DDBJ whole genome shotgun (WGS) entry which is preliminary data.</text>
</comment>
<dbReference type="Gene3D" id="2.40.128.150">
    <property type="entry name" value="Cysteine proteinases"/>
    <property type="match status" value="1"/>
</dbReference>
<dbReference type="RefSeq" id="WP_184940650.1">
    <property type="nucleotide sequence ID" value="NZ_JACHJV010000001.1"/>
</dbReference>
<keyword evidence="5" id="KW-1185">Reference proteome</keyword>
<feature type="region of interest" description="Disordered" evidence="3">
    <location>
        <begin position="1"/>
        <end position="25"/>
    </location>
</feature>
<dbReference type="PANTHER" id="PTHR11786:SF0">
    <property type="entry name" value="ARYLAMINE N-ACETYLTRANSFERASE 4-RELATED"/>
    <property type="match status" value="1"/>
</dbReference>
<dbReference type="AlphaFoldDB" id="A0A7W7R7V0"/>
<evidence type="ECO:0000313" key="5">
    <source>
        <dbReference type="Proteomes" id="UP000540506"/>
    </source>
</evidence>
<keyword evidence="4" id="KW-0012">Acyltransferase</keyword>
<dbReference type="Gene3D" id="3.30.2140.10">
    <property type="entry name" value="Arylamine N-acetyltransferase"/>
    <property type="match status" value="1"/>
</dbReference>
<reference evidence="4 5" key="1">
    <citation type="submission" date="2020-08" db="EMBL/GenBank/DDBJ databases">
        <title>Sequencing the genomes of 1000 actinobacteria strains.</title>
        <authorList>
            <person name="Klenk H.-P."/>
        </authorList>
    </citation>
    <scope>NUCLEOTIDE SEQUENCE [LARGE SCALE GENOMIC DNA]</scope>
    <source>
        <strain evidence="4 5">DSM 41654</strain>
    </source>
</reference>
<dbReference type="EMBL" id="JACHJV010000001">
    <property type="protein sequence ID" value="MBB4926900.1"/>
    <property type="molecule type" value="Genomic_DNA"/>
</dbReference>
<gene>
    <name evidence="4" type="ORF">FHR34_005893</name>
</gene>
<proteinExistence type="inferred from homology"/>
<dbReference type="Proteomes" id="UP000540506">
    <property type="component" value="Unassembled WGS sequence"/>
</dbReference>
<dbReference type="InterPro" id="IPR001447">
    <property type="entry name" value="Arylamine_N-AcTrfase"/>
</dbReference>
<dbReference type="PRINTS" id="PR01543">
    <property type="entry name" value="ANATRNSFRASE"/>
</dbReference>
<accession>A0A7W7R7V0</accession>
<dbReference type="EC" id="2.3.1.118" evidence="4"/>
<dbReference type="GO" id="GO:0046990">
    <property type="term" value="F:N-hydroxyarylamine O-acetyltransferase activity"/>
    <property type="evidence" value="ECO:0007669"/>
    <property type="project" value="UniProtKB-EC"/>
</dbReference>
<evidence type="ECO:0000313" key="4">
    <source>
        <dbReference type="EMBL" id="MBB4926900.1"/>
    </source>
</evidence>
<keyword evidence="4" id="KW-0808">Transferase</keyword>
<sequence>MTRPSSTEDTTERVTEHPDSQLNEHLDSQLDEQRVAAYLARIGAQRPELPDLAGLRALQRAHLATVPFENLSVRLGEPIVLEPAALVAKLVDRRRGGFCYELNGAFAALLTALGYQVDLLAARVFAEERPGPPGPLFDHLALRVRLDEPWLVDVGFGRFSTLPLRLDERGEQHDPAGTFTIREHGPDLDVLESGTPQYRLDQRAYQLADFVPTCWWQATAPASPFTRSTVCSMATADGRKTLSGDKLIRTVDGERQEQPLPEPADRLAAYRDHFGIALDATDLERLD</sequence>